<comment type="caution">
    <text evidence="2">The sequence shown here is derived from an EMBL/GenBank/DDBJ whole genome shotgun (WGS) entry which is preliminary data.</text>
</comment>
<gene>
    <name evidence="2" type="ORF">B0T14DRAFT_521837</name>
</gene>
<organism evidence="2 3">
    <name type="scientific">Immersiella caudata</name>
    <dbReference type="NCBI Taxonomy" id="314043"/>
    <lineage>
        <taxon>Eukaryota</taxon>
        <taxon>Fungi</taxon>
        <taxon>Dikarya</taxon>
        <taxon>Ascomycota</taxon>
        <taxon>Pezizomycotina</taxon>
        <taxon>Sordariomycetes</taxon>
        <taxon>Sordariomycetidae</taxon>
        <taxon>Sordariales</taxon>
        <taxon>Lasiosphaeriaceae</taxon>
        <taxon>Immersiella</taxon>
    </lineage>
</organism>
<feature type="region of interest" description="Disordered" evidence="1">
    <location>
        <begin position="25"/>
        <end position="77"/>
    </location>
</feature>
<evidence type="ECO:0000256" key="1">
    <source>
        <dbReference type="SAM" id="MobiDB-lite"/>
    </source>
</evidence>
<evidence type="ECO:0000313" key="3">
    <source>
        <dbReference type="Proteomes" id="UP001175000"/>
    </source>
</evidence>
<evidence type="ECO:0000313" key="2">
    <source>
        <dbReference type="EMBL" id="KAK0620625.1"/>
    </source>
</evidence>
<protein>
    <submittedName>
        <fullName evidence="2">Uncharacterized protein</fullName>
    </submittedName>
</protein>
<dbReference type="Proteomes" id="UP001175000">
    <property type="component" value="Unassembled WGS sequence"/>
</dbReference>
<feature type="compositionally biased region" description="Polar residues" evidence="1">
    <location>
        <begin position="37"/>
        <end position="47"/>
    </location>
</feature>
<dbReference type="AlphaFoldDB" id="A0AA39WSP3"/>
<name>A0AA39WSP3_9PEZI</name>
<reference evidence="2" key="1">
    <citation type="submission" date="2023-06" db="EMBL/GenBank/DDBJ databases">
        <title>Genome-scale phylogeny and comparative genomics of the fungal order Sordariales.</title>
        <authorList>
            <consortium name="Lawrence Berkeley National Laboratory"/>
            <person name="Hensen N."/>
            <person name="Bonometti L."/>
            <person name="Westerberg I."/>
            <person name="Brannstrom I.O."/>
            <person name="Guillou S."/>
            <person name="Cros-Aarteil S."/>
            <person name="Calhoun S."/>
            <person name="Haridas S."/>
            <person name="Kuo A."/>
            <person name="Mondo S."/>
            <person name="Pangilinan J."/>
            <person name="Riley R."/>
            <person name="Labutti K."/>
            <person name="Andreopoulos B."/>
            <person name="Lipzen A."/>
            <person name="Chen C."/>
            <person name="Yanf M."/>
            <person name="Daum C."/>
            <person name="Ng V."/>
            <person name="Clum A."/>
            <person name="Steindorff A."/>
            <person name="Ohm R."/>
            <person name="Martin F."/>
            <person name="Silar P."/>
            <person name="Natvig D."/>
            <person name="Lalanne C."/>
            <person name="Gautier V."/>
            <person name="Ament-Velasquez S.L."/>
            <person name="Kruys A."/>
            <person name="Hutchinson M.I."/>
            <person name="Powell A.J."/>
            <person name="Barry K."/>
            <person name="Miller A.N."/>
            <person name="Grigoriev I.V."/>
            <person name="Debuchy R."/>
            <person name="Gladieux P."/>
            <person name="Thoren M.H."/>
            <person name="Johannesson H."/>
        </authorList>
    </citation>
    <scope>NUCLEOTIDE SEQUENCE</scope>
    <source>
        <strain evidence="2">CBS 606.72</strain>
    </source>
</reference>
<sequence>MAASRTGTLDHELSLFLTWTFTTATASSNSRTEHRSGTSSDSQSTGLPDSAAAKRREGSLSRGAQNGVVKSSGTSFAVKRRHHTPPYFLRELLTVVPNAMTGSSPVHLIVDMVAYLRFWLASLEDPSA</sequence>
<accession>A0AA39WSP3</accession>
<dbReference type="EMBL" id="JAULSU010000004">
    <property type="protein sequence ID" value="KAK0620625.1"/>
    <property type="molecule type" value="Genomic_DNA"/>
</dbReference>
<proteinExistence type="predicted"/>
<feature type="compositionally biased region" description="Polar residues" evidence="1">
    <location>
        <begin position="62"/>
        <end position="75"/>
    </location>
</feature>
<keyword evidence="3" id="KW-1185">Reference proteome</keyword>